<evidence type="ECO:0008006" key="9">
    <source>
        <dbReference type="Google" id="ProtNLM"/>
    </source>
</evidence>
<evidence type="ECO:0000313" key="8">
    <source>
        <dbReference type="Proteomes" id="UP001302126"/>
    </source>
</evidence>
<evidence type="ECO:0000256" key="1">
    <source>
        <dbReference type="ARBA" id="ARBA00022553"/>
    </source>
</evidence>
<dbReference type="InterPro" id="IPR003594">
    <property type="entry name" value="HATPase_dom"/>
</dbReference>
<keyword evidence="8" id="KW-1185">Reference proteome</keyword>
<gene>
    <name evidence="7" type="ORF">QBC35DRAFT_226265</name>
</gene>
<dbReference type="Pfam" id="PF13426">
    <property type="entry name" value="PAS_9"/>
    <property type="match status" value="1"/>
</dbReference>
<dbReference type="PROSITE" id="PS50110">
    <property type="entry name" value="RESPONSE_REGULATORY"/>
    <property type="match status" value="1"/>
</dbReference>
<dbReference type="InterPro" id="IPR036890">
    <property type="entry name" value="HATPase_C_sf"/>
</dbReference>
<dbReference type="InterPro" id="IPR004358">
    <property type="entry name" value="Sig_transdc_His_kin-like_C"/>
</dbReference>
<dbReference type="Pfam" id="PF00512">
    <property type="entry name" value="HisKA"/>
    <property type="match status" value="1"/>
</dbReference>
<feature type="region of interest" description="Disordered" evidence="3">
    <location>
        <begin position="105"/>
        <end position="169"/>
    </location>
</feature>
<dbReference type="Pfam" id="PF13188">
    <property type="entry name" value="PAS_8"/>
    <property type="match status" value="1"/>
</dbReference>
<reference evidence="7" key="2">
    <citation type="submission" date="2023-05" db="EMBL/GenBank/DDBJ databases">
        <authorList>
            <consortium name="Lawrence Berkeley National Laboratory"/>
            <person name="Steindorff A."/>
            <person name="Hensen N."/>
            <person name="Bonometti L."/>
            <person name="Westerberg I."/>
            <person name="Brannstrom I.O."/>
            <person name="Guillou S."/>
            <person name="Cros-Aarteil S."/>
            <person name="Calhoun S."/>
            <person name="Haridas S."/>
            <person name="Kuo A."/>
            <person name="Mondo S."/>
            <person name="Pangilinan J."/>
            <person name="Riley R."/>
            <person name="Labutti K."/>
            <person name="Andreopoulos B."/>
            <person name="Lipzen A."/>
            <person name="Chen C."/>
            <person name="Yanf M."/>
            <person name="Daum C."/>
            <person name="Ng V."/>
            <person name="Clum A."/>
            <person name="Ohm R."/>
            <person name="Martin F."/>
            <person name="Silar P."/>
            <person name="Natvig D."/>
            <person name="Lalanne C."/>
            <person name="Gautier V."/>
            <person name="Ament-Velasquez S.L."/>
            <person name="Kruys A."/>
            <person name="Hutchinson M.I."/>
            <person name="Powell A.J."/>
            <person name="Barry K."/>
            <person name="Miller A.N."/>
            <person name="Grigoriev I.V."/>
            <person name="Debuchy R."/>
            <person name="Gladieux P."/>
            <person name="Thoren M.H."/>
            <person name="Johannesson H."/>
        </authorList>
    </citation>
    <scope>NUCLEOTIDE SEQUENCE</scope>
    <source>
        <strain evidence="7">PSN309</strain>
    </source>
</reference>
<feature type="region of interest" description="Disordered" evidence="3">
    <location>
        <begin position="1401"/>
        <end position="1422"/>
    </location>
</feature>
<dbReference type="CDD" id="cd16922">
    <property type="entry name" value="HATPase_EvgS-ArcB-TorS-like"/>
    <property type="match status" value="1"/>
</dbReference>
<dbReference type="InterPro" id="IPR003661">
    <property type="entry name" value="HisK_dim/P_dom"/>
</dbReference>
<accession>A0AAN7ANE7</accession>
<comment type="caution">
    <text evidence="7">The sequence shown here is derived from an EMBL/GenBank/DDBJ whole genome shotgun (WGS) entry which is preliminary data.</text>
</comment>
<evidence type="ECO:0000259" key="6">
    <source>
        <dbReference type="PROSITE" id="PS50112"/>
    </source>
</evidence>
<feature type="domain" description="Histidine kinase" evidence="4">
    <location>
        <begin position="896"/>
        <end position="1178"/>
    </location>
</feature>
<protein>
    <recommendedName>
        <fullName evidence="9">Signal transduction histidine-protein kinase</fullName>
    </recommendedName>
</protein>
<dbReference type="NCBIfam" id="TIGR00229">
    <property type="entry name" value="sensory_box"/>
    <property type="match status" value="1"/>
</dbReference>
<dbReference type="InterPro" id="IPR058846">
    <property type="entry name" value="PAS-like"/>
</dbReference>
<dbReference type="Gene3D" id="3.30.450.20">
    <property type="entry name" value="PAS domain"/>
    <property type="match status" value="3"/>
</dbReference>
<evidence type="ECO:0000256" key="2">
    <source>
        <dbReference type="PROSITE-ProRule" id="PRU00169"/>
    </source>
</evidence>
<dbReference type="InterPro" id="IPR011006">
    <property type="entry name" value="CheY-like_superfamily"/>
</dbReference>
<dbReference type="InterPro" id="IPR035965">
    <property type="entry name" value="PAS-like_dom_sf"/>
</dbReference>
<keyword evidence="1 2" id="KW-0597">Phosphoprotein</keyword>
<dbReference type="SMART" id="SM00448">
    <property type="entry name" value="REC"/>
    <property type="match status" value="1"/>
</dbReference>
<dbReference type="InterPro" id="IPR050956">
    <property type="entry name" value="2C_system_His_kinase"/>
</dbReference>
<dbReference type="SMART" id="SM00091">
    <property type="entry name" value="PAS"/>
    <property type="match status" value="2"/>
</dbReference>
<dbReference type="PROSITE" id="PS50109">
    <property type="entry name" value="HIS_KIN"/>
    <property type="match status" value="1"/>
</dbReference>
<dbReference type="SMART" id="SM00387">
    <property type="entry name" value="HATPase_c"/>
    <property type="match status" value="1"/>
</dbReference>
<sequence>MHSSFTETSIIDLLEADPRPSFIIAPTVAPHPPTVVYTNPAFSGYPDLVDLVGTSKEDHGALWQWITGNPSTASAKEGRSFQYLNVYWTRTIVREDLIVVGANDHTSYPPAGTPASAAPESRPAAATRPPLPRSNSTPPLRRPLAVTTDTTKSEPTNHPPPAAASQSHSQAEYALTGLPIDLKEQPLVRSEGVQSLGNSIPDLEYVLPDLAVLEEHPFLEVIDSVDWSKTPLGPKADWPTRLEQTVTHILADSRPIAIYWGSSYTTIYNEAFSKLCGPKHPAVLGLPVQDLWNEAGQKIKETMSNIAAGKRGSAEGEWEFFVERESDVEGGPSWLEETFLKWSVVPIIDNGTCLGFTHAVVETTSMRVWERRVNMLINLGENLVMARDVESYWETTIQQLAAVEPSYDVPLAVLYSVDEDTKADPTAREAQAGPAKVCRLAGTLGVPENHPIAPATLNLRTGHEPLAYLFRDALESAHPLLIQTSDGTLPEAILEGLERRSEPCRAAIIIPIRPTKKEKVAGILLLGLNPRLPYDNSYQQFIFLLNQKLTTSLASILLLEEEAKRSQHVADKAAHDQAMLKEKLAEQTKEANESIQLFEAVAEFVPVGMCVGDERGNITFANDAWYKITGYPSNEPLATKVFLACINEEDRHCVKTVYERLKTVNNVEFEFRVKRNDLESPLTQSSPSFEKTALHLPSIENVKERYIVATARAERAADGSTVRVLTCLADVTAHKRAAEEAGRRATQAENLKRMAEFATVGLYDMDLEGRLAGANNVFFKMCGLQNVDLSKVVIKPFEDCVCEEDRSVLTKTIQAMLVENKEQMAEVRLTTALTPEGDASPGVVIPRWVQATLMPVRTVEGVVQSFTGCLSDVSLQKWQFEREKERREQQEYFIDMTSHELRNPMSSIVQCADAVIAGLNHIQELIFQNATHLSRDWNAEVANLITNNLDTAETIVSCAEHQKRIVNDILTVSKLDSKLLAITPVTVNPVTLVEEALKMFAVEARRMDIDLNLVVEQSFYDLRTPYLDFDPSRLKQVLINLLANALKFTKGGEHRNVSVAMSASTSRPTQATSKVRFIPRSQESSGVDMKETEIQERKDSVFIIFEVKDTGQGLTEDEQNNLFQRFVQASSSTHVKYGGSGLGLFISRRLTELQNGAIGVTSQPGVGSTFVFYIQAYLPSEEGKREAEAYAALTKTVGSNNETQIKVFDPHPTTPTGVLPPSPIASVTPVRKNRGSLNSTLQLHDVLLVEDNPVNQSVTRKGLESAGLNVRVANHGAECLDMLRFTDRWVLSSEDKSKGDITPRYPLSLILMDIEMPVIDGLTCTRRIRKLEREGKLLGGRIPIIAVSANARPEQISAAMDAGCDEVMVKPFRIPELIGKMSVLIESVTASGSHVVAGQAPNGDIQAVMPAPGGGEERKAGH</sequence>
<feature type="modified residue" description="4-aspartylphosphate" evidence="2">
    <location>
        <position position="1313"/>
    </location>
</feature>
<proteinExistence type="predicted"/>
<dbReference type="Pfam" id="PF02518">
    <property type="entry name" value="HATPase_c"/>
    <property type="match status" value="1"/>
</dbReference>
<evidence type="ECO:0000259" key="5">
    <source>
        <dbReference type="PROSITE" id="PS50110"/>
    </source>
</evidence>
<organism evidence="7 8">
    <name type="scientific">Podospora australis</name>
    <dbReference type="NCBI Taxonomy" id="1536484"/>
    <lineage>
        <taxon>Eukaryota</taxon>
        <taxon>Fungi</taxon>
        <taxon>Dikarya</taxon>
        <taxon>Ascomycota</taxon>
        <taxon>Pezizomycotina</taxon>
        <taxon>Sordariomycetes</taxon>
        <taxon>Sordariomycetidae</taxon>
        <taxon>Sordariales</taxon>
        <taxon>Podosporaceae</taxon>
        <taxon>Podospora</taxon>
    </lineage>
</organism>
<dbReference type="EMBL" id="MU864354">
    <property type="protein sequence ID" value="KAK4192532.1"/>
    <property type="molecule type" value="Genomic_DNA"/>
</dbReference>
<feature type="domain" description="PAS" evidence="6">
    <location>
        <begin position="594"/>
        <end position="665"/>
    </location>
</feature>
<evidence type="ECO:0000313" key="7">
    <source>
        <dbReference type="EMBL" id="KAK4192532.1"/>
    </source>
</evidence>
<dbReference type="Gene3D" id="3.40.50.2300">
    <property type="match status" value="1"/>
</dbReference>
<dbReference type="GO" id="GO:0000155">
    <property type="term" value="F:phosphorelay sensor kinase activity"/>
    <property type="evidence" value="ECO:0007669"/>
    <property type="project" value="InterPro"/>
</dbReference>
<feature type="compositionally biased region" description="Polar residues" evidence="3">
    <location>
        <begin position="147"/>
        <end position="156"/>
    </location>
</feature>
<dbReference type="CDD" id="cd00082">
    <property type="entry name" value="HisKA"/>
    <property type="match status" value="1"/>
</dbReference>
<dbReference type="InterPro" id="IPR000014">
    <property type="entry name" value="PAS"/>
</dbReference>
<feature type="compositionally biased region" description="Low complexity" evidence="3">
    <location>
        <begin position="113"/>
        <end position="128"/>
    </location>
</feature>
<evidence type="ECO:0000256" key="3">
    <source>
        <dbReference type="SAM" id="MobiDB-lite"/>
    </source>
</evidence>
<dbReference type="PANTHER" id="PTHR43719">
    <property type="entry name" value="TWO-COMPONENT HISTIDINE KINASE"/>
    <property type="match status" value="1"/>
</dbReference>
<dbReference type="PRINTS" id="PR00344">
    <property type="entry name" value="BCTRLSENSOR"/>
</dbReference>
<dbReference type="Gene3D" id="3.30.565.10">
    <property type="entry name" value="Histidine kinase-like ATPase, C-terminal domain"/>
    <property type="match status" value="1"/>
</dbReference>
<name>A0AAN7ANE7_9PEZI</name>
<feature type="domain" description="Response regulatory" evidence="5">
    <location>
        <begin position="1245"/>
        <end position="1385"/>
    </location>
</feature>
<dbReference type="Pfam" id="PF00072">
    <property type="entry name" value="Response_reg"/>
    <property type="match status" value="1"/>
</dbReference>
<dbReference type="SUPFAM" id="SSF55874">
    <property type="entry name" value="ATPase domain of HSP90 chaperone/DNA topoisomerase II/histidine kinase"/>
    <property type="match status" value="1"/>
</dbReference>
<dbReference type="InterPro" id="IPR001789">
    <property type="entry name" value="Sig_transdc_resp-reg_receiver"/>
</dbReference>
<dbReference type="CDD" id="cd00130">
    <property type="entry name" value="PAS"/>
    <property type="match status" value="1"/>
</dbReference>
<dbReference type="SMART" id="SM00388">
    <property type="entry name" value="HisKA"/>
    <property type="match status" value="1"/>
</dbReference>
<evidence type="ECO:0000259" key="4">
    <source>
        <dbReference type="PROSITE" id="PS50109"/>
    </source>
</evidence>
<dbReference type="InterPro" id="IPR005467">
    <property type="entry name" value="His_kinase_dom"/>
</dbReference>
<reference evidence="7" key="1">
    <citation type="journal article" date="2023" name="Mol. Phylogenet. Evol.">
        <title>Genome-scale phylogeny and comparative genomics of the fungal order Sordariales.</title>
        <authorList>
            <person name="Hensen N."/>
            <person name="Bonometti L."/>
            <person name="Westerberg I."/>
            <person name="Brannstrom I.O."/>
            <person name="Guillou S."/>
            <person name="Cros-Aarteil S."/>
            <person name="Calhoun S."/>
            <person name="Haridas S."/>
            <person name="Kuo A."/>
            <person name="Mondo S."/>
            <person name="Pangilinan J."/>
            <person name="Riley R."/>
            <person name="LaButti K."/>
            <person name="Andreopoulos B."/>
            <person name="Lipzen A."/>
            <person name="Chen C."/>
            <person name="Yan M."/>
            <person name="Daum C."/>
            <person name="Ng V."/>
            <person name="Clum A."/>
            <person name="Steindorff A."/>
            <person name="Ohm R.A."/>
            <person name="Martin F."/>
            <person name="Silar P."/>
            <person name="Natvig D.O."/>
            <person name="Lalanne C."/>
            <person name="Gautier V."/>
            <person name="Ament-Velasquez S.L."/>
            <person name="Kruys A."/>
            <person name="Hutchinson M.I."/>
            <person name="Powell A.J."/>
            <person name="Barry K."/>
            <person name="Miller A.N."/>
            <person name="Grigoriev I.V."/>
            <person name="Debuchy R."/>
            <person name="Gladieux P."/>
            <person name="Hiltunen Thoren M."/>
            <person name="Johannesson H."/>
        </authorList>
    </citation>
    <scope>NUCLEOTIDE SEQUENCE</scope>
    <source>
        <strain evidence="7">PSN309</strain>
    </source>
</reference>
<dbReference type="InterPro" id="IPR036097">
    <property type="entry name" value="HisK_dim/P_sf"/>
</dbReference>
<dbReference type="SUPFAM" id="SSF47384">
    <property type="entry name" value="Homodimeric domain of signal transducing histidine kinase"/>
    <property type="match status" value="1"/>
</dbReference>
<dbReference type="SUPFAM" id="SSF55785">
    <property type="entry name" value="PYP-like sensor domain (PAS domain)"/>
    <property type="match status" value="2"/>
</dbReference>
<dbReference type="Pfam" id="PF26131">
    <property type="entry name" value="PAS-like"/>
    <property type="match status" value="1"/>
</dbReference>
<dbReference type="SUPFAM" id="SSF52172">
    <property type="entry name" value="CheY-like"/>
    <property type="match status" value="1"/>
</dbReference>
<dbReference type="Gene3D" id="1.10.287.130">
    <property type="match status" value="1"/>
</dbReference>
<dbReference type="PANTHER" id="PTHR43719:SF30">
    <property type="entry name" value="TWO-COMPONENT SYSTEM RESPONSE REGULATOR"/>
    <property type="match status" value="1"/>
</dbReference>
<dbReference type="PROSITE" id="PS50112">
    <property type="entry name" value="PAS"/>
    <property type="match status" value="1"/>
</dbReference>
<dbReference type="CDD" id="cd17546">
    <property type="entry name" value="REC_hyHK_CKI1_RcsC-like"/>
    <property type="match status" value="1"/>
</dbReference>
<dbReference type="Proteomes" id="UP001302126">
    <property type="component" value="Unassembled WGS sequence"/>
</dbReference>